<accession>A0A438FZH1</accession>
<dbReference type="GO" id="GO:0005634">
    <property type="term" value="C:nucleus"/>
    <property type="evidence" value="ECO:0007669"/>
    <property type="project" value="UniProtKB-SubCell"/>
</dbReference>
<proteinExistence type="inferred from homology"/>
<dbReference type="EMBL" id="QGNW01000688">
    <property type="protein sequence ID" value="RVW65363.1"/>
    <property type="molecule type" value="Genomic_DNA"/>
</dbReference>
<keyword evidence="4 9" id="KW-0371">Homeobox</keyword>
<dbReference type="PANTHER" id="PTHR24326">
    <property type="entry name" value="HOMEOBOX-LEUCINE ZIPPER PROTEIN"/>
    <property type="match status" value="1"/>
</dbReference>
<dbReference type="Pfam" id="PF00046">
    <property type="entry name" value="Homeodomain"/>
    <property type="match status" value="1"/>
</dbReference>
<reference evidence="15 16" key="1">
    <citation type="journal article" date="2018" name="PLoS Genet.">
        <title>Population sequencing reveals clonal diversity and ancestral inbreeding in the grapevine cultivar Chardonnay.</title>
        <authorList>
            <person name="Roach M.J."/>
            <person name="Johnson D.L."/>
            <person name="Bohlmann J."/>
            <person name="van Vuuren H.J."/>
            <person name="Jones S.J."/>
            <person name="Pretorius I.S."/>
            <person name="Schmidt S.A."/>
            <person name="Borneman A.R."/>
        </authorList>
    </citation>
    <scope>NUCLEOTIDE SEQUENCE [LARGE SCALE GENOMIC DNA]</scope>
    <source>
        <strain evidence="16">cv. Chardonnay</strain>
        <tissue evidence="15">Leaf</tissue>
    </source>
</reference>
<dbReference type="AlphaFoldDB" id="A0A438FZH1"/>
<dbReference type="PROSITE" id="PS50071">
    <property type="entry name" value="HOMEOBOX_2"/>
    <property type="match status" value="1"/>
</dbReference>
<evidence type="ECO:0000256" key="9">
    <source>
        <dbReference type="PROSITE-ProRule" id="PRU00108"/>
    </source>
</evidence>
<dbReference type="PANTHER" id="PTHR24326:SF535">
    <property type="entry name" value="HOMEOBOX-LEUCINE ZIPPER PROTEIN"/>
    <property type="match status" value="1"/>
</dbReference>
<evidence type="ECO:0000313" key="16">
    <source>
        <dbReference type="Proteomes" id="UP000288805"/>
    </source>
</evidence>
<evidence type="ECO:0000256" key="4">
    <source>
        <dbReference type="ARBA" id="ARBA00023155"/>
    </source>
</evidence>
<feature type="region of interest" description="Disordered" evidence="13">
    <location>
        <begin position="195"/>
        <end position="222"/>
    </location>
</feature>
<dbReference type="InterPro" id="IPR017970">
    <property type="entry name" value="Homeobox_CS"/>
</dbReference>
<dbReference type="FunFam" id="1.10.10.60:FF:000242">
    <property type="entry name" value="Homeobox-leucine zipper protein HOX13"/>
    <property type="match status" value="1"/>
</dbReference>
<evidence type="ECO:0000256" key="8">
    <source>
        <dbReference type="ARBA" id="ARBA00037260"/>
    </source>
</evidence>
<dbReference type="Pfam" id="PF02183">
    <property type="entry name" value="HALZ"/>
    <property type="match status" value="1"/>
</dbReference>
<evidence type="ECO:0000256" key="6">
    <source>
        <dbReference type="ARBA" id="ARBA00023242"/>
    </source>
</evidence>
<evidence type="ECO:0000256" key="3">
    <source>
        <dbReference type="ARBA" id="ARBA00023125"/>
    </source>
</evidence>
<evidence type="ECO:0000256" key="7">
    <source>
        <dbReference type="ARBA" id="ARBA00025748"/>
    </source>
</evidence>
<keyword evidence="6 9" id="KW-0539">Nucleus</keyword>
<organism evidence="15 16">
    <name type="scientific">Vitis vinifera</name>
    <name type="common">Grape</name>
    <dbReference type="NCBI Taxonomy" id="29760"/>
    <lineage>
        <taxon>Eukaryota</taxon>
        <taxon>Viridiplantae</taxon>
        <taxon>Streptophyta</taxon>
        <taxon>Embryophyta</taxon>
        <taxon>Tracheophyta</taxon>
        <taxon>Spermatophyta</taxon>
        <taxon>Magnoliopsida</taxon>
        <taxon>eudicotyledons</taxon>
        <taxon>Gunneridae</taxon>
        <taxon>Pentapetalae</taxon>
        <taxon>rosids</taxon>
        <taxon>Vitales</taxon>
        <taxon>Vitaceae</taxon>
        <taxon>Viteae</taxon>
        <taxon>Vitis</taxon>
    </lineage>
</organism>
<dbReference type="Proteomes" id="UP000288805">
    <property type="component" value="Unassembled WGS sequence"/>
</dbReference>
<dbReference type="PRINTS" id="PR00031">
    <property type="entry name" value="HTHREPRESSR"/>
</dbReference>
<comment type="similarity">
    <text evidence="7 11">Belongs to the HD-ZIP homeobox family. Class I subfamily.</text>
</comment>
<keyword evidence="2 11" id="KW-0805">Transcription regulation</keyword>
<dbReference type="GO" id="GO:0000981">
    <property type="term" value="F:DNA-binding transcription factor activity, RNA polymerase II-specific"/>
    <property type="evidence" value="ECO:0007669"/>
    <property type="project" value="UniProtKB-UniRule"/>
</dbReference>
<comment type="subcellular location">
    <subcellularLocation>
        <location evidence="1 9 10">Nucleus</location>
    </subcellularLocation>
</comment>
<gene>
    <name evidence="15" type="primary">ATHB-16</name>
    <name evidence="15" type="ORF">CK203_022187</name>
</gene>
<dbReference type="InterPro" id="IPR001356">
    <property type="entry name" value="HD"/>
</dbReference>
<dbReference type="InterPro" id="IPR009057">
    <property type="entry name" value="Homeodomain-like_sf"/>
</dbReference>
<feature type="domain" description="Homeobox" evidence="14">
    <location>
        <begin position="78"/>
        <end position="138"/>
    </location>
</feature>
<comment type="function">
    <text evidence="8">Probable transcription factor.</text>
</comment>
<evidence type="ECO:0000256" key="10">
    <source>
        <dbReference type="RuleBase" id="RU000682"/>
    </source>
</evidence>
<keyword evidence="5 11" id="KW-0804">Transcription</keyword>
<comment type="function">
    <text evidence="11">Transcription factor.</text>
</comment>
<dbReference type="CDD" id="cd00086">
    <property type="entry name" value="homeodomain"/>
    <property type="match status" value="1"/>
</dbReference>
<evidence type="ECO:0000256" key="1">
    <source>
        <dbReference type="ARBA" id="ARBA00004123"/>
    </source>
</evidence>
<feature type="compositionally biased region" description="Polar residues" evidence="13">
    <location>
        <begin position="198"/>
        <end position="213"/>
    </location>
</feature>
<feature type="DNA-binding region" description="Homeobox" evidence="9">
    <location>
        <begin position="80"/>
        <end position="139"/>
    </location>
</feature>
<evidence type="ECO:0000259" key="14">
    <source>
        <dbReference type="PROSITE" id="PS50071"/>
    </source>
</evidence>
<feature type="coiled-coil region" evidence="12">
    <location>
        <begin position="144"/>
        <end position="185"/>
    </location>
</feature>
<keyword evidence="3 9" id="KW-0238">DNA-binding</keyword>
<evidence type="ECO:0000313" key="15">
    <source>
        <dbReference type="EMBL" id="RVW65363.1"/>
    </source>
</evidence>
<name>A0A438FZH1_VITVI</name>
<dbReference type="InterPro" id="IPR000047">
    <property type="entry name" value="HTH_motif"/>
</dbReference>
<dbReference type="GO" id="GO:0043565">
    <property type="term" value="F:sequence-specific DNA binding"/>
    <property type="evidence" value="ECO:0007669"/>
    <property type="project" value="InterPro"/>
</dbReference>
<evidence type="ECO:0000256" key="5">
    <source>
        <dbReference type="ARBA" id="ARBA00023163"/>
    </source>
</evidence>
<dbReference type="SUPFAM" id="SSF46689">
    <property type="entry name" value="Homeodomain-like"/>
    <property type="match status" value="1"/>
</dbReference>
<comment type="caution">
    <text evidence="15">The sequence shown here is derived from an EMBL/GenBank/DDBJ whole genome shotgun (WGS) entry which is preliminary data.</text>
</comment>
<dbReference type="InterPro" id="IPR003106">
    <property type="entry name" value="Leu_zip_homeo"/>
</dbReference>
<dbReference type="PROSITE" id="PS00027">
    <property type="entry name" value="HOMEOBOX_1"/>
    <property type="match status" value="1"/>
</dbReference>
<dbReference type="InterPro" id="IPR045224">
    <property type="entry name" value="HDZip_class_I_plant"/>
</dbReference>
<dbReference type="SMART" id="SM00389">
    <property type="entry name" value="HOX"/>
    <property type="match status" value="1"/>
</dbReference>
<sequence>MKRFSSSVSLAPLVSMCSPKEIHACPFVPFSCSGRLQLNGPWQLRKEGKNSKNHPVYDSEFQAMLDSFDEEDCAEETGLITEKKKRLSFDQVKALERSFEIENKLEPERKVKIAEELGLKPRQVAIWFQNRRARWKTKQLERDYGILKANYDALKLDYESLEQEKEALVAELRELKAKLQGGNMELNQSVKEEALVSESENNVSEQGKNNGNISGIHGLGDFKDGSSDSDSSGVLKNESNFNAQLMMSPASSSSLRLNCASLSSPSPMNWFPSKAFQHQFGRMEEQSFFSAEEPCNFFWGDQAPSLHWDNYASLSSHEILLDVAMATSNTRYELTSIDIALNGLRALFWLQKAAKVSM</sequence>
<evidence type="ECO:0000256" key="2">
    <source>
        <dbReference type="ARBA" id="ARBA00023015"/>
    </source>
</evidence>
<evidence type="ECO:0000256" key="12">
    <source>
        <dbReference type="SAM" id="Coils"/>
    </source>
</evidence>
<evidence type="ECO:0000256" key="11">
    <source>
        <dbReference type="RuleBase" id="RU369038"/>
    </source>
</evidence>
<dbReference type="Gene3D" id="1.10.10.60">
    <property type="entry name" value="Homeodomain-like"/>
    <property type="match status" value="1"/>
</dbReference>
<keyword evidence="12" id="KW-0175">Coiled coil</keyword>
<protein>
    <recommendedName>
        <fullName evidence="11">Homeobox-leucine zipper protein</fullName>
    </recommendedName>
    <alternativeName>
        <fullName evidence="11">HD-ZIP protein</fullName>
    </alternativeName>
    <alternativeName>
        <fullName evidence="11">Homeodomain transcription factor</fullName>
    </alternativeName>
</protein>
<evidence type="ECO:0000256" key="13">
    <source>
        <dbReference type="SAM" id="MobiDB-lite"/>
    </source>
</evidence>